<feature type="region of interest" description="Disordered" evidence="1">
    <location>
        <begin position="74"/>
        <end position="95"/>
    </location>
</feature>
<evidence type="ECO:0000313" key="3">
    <source>
        <dbReference type="Proteomes" id="UP001336020"/>
    </source>
</evidence>
<sequence length="95" mass="10790">MRKDSPQQRLTRIITESVDALDPLDRADRISHCQQTGRHGVDLVFAEHDVTLWWADQKLAVVEKSVFTDDDAEPHLAGWIDPDDVPDSVPDEWNG</sequence>
<dbReference type="Proteomes" id="UP001336020">
    <property type="component" value="Unassembled WGS sequence"/>
</dbReference>
<comment type="caution">
    <text evidence="2">The sequence shown here is derived from an EMBL/GenBank/DDBJ whole genome shotgun (WGS) entry which is preliminary data.</text>
</comment>
<dbReference type="EMBL" id="JAUTXY010000001">
    <property type="protein sequence ID" value="MEE2056605.1"/>
    <property type="molecule type" value="Genomic_DNA"/>
</dbReference>
<protein>
    <submittedName>
        <fullName evidence="2">Uncharacterized protein</fullName>
    </submittedName>
</protein>
<proteinExistence type="predicted"/>
<evidence type="ECO:0000256" key="1">
    <source>
        <dbReference type="SAM" id="MobiDB-lite"/>
    </source>
</evidence>
<dbReference type="RefSeq" id="WP_330131850.1">
    <property type="nucleotide sequence ID" value="NZ_JAUTXY010000001.1"/>
</dbReference>
<evidence type="ECO:0000313" key="2">
    <source>
        <dbReference type="EMBL" id="MEE2056605.1"/>
    </source>
</evidence>
<name>A0ABU7L4X9_9NOCA</name>
<feature type="compositionally biased region" description="Acidic residues" evidence="1">
    <location>
        <begin position="81"/>
        <end position="95"/>
    </location>
</feature>
<organism evidence="2 3">
    <name type="scientific">Rhodococcus artemisiae</name>
    <dbReference type="NCBI Taxonomy" id="714159"/>
    <lineage>
        <taxon>Bacteria</taxon>
        <taxon>Bacillati</taxon>
        <taxon>Actinomycetota</taxon>
        <taxon>Actinomycetes</taxon>
        <taxon>Mycobacteriales</taxon>
        <taxon>Nocardiaceae</taxon>
        <taxon>Rhodococcus</taxon>
    </lineage>
</organism>
<accession>A0ABU7L4X9</accession>
<reference evidence="2 3" key="1">
    <citation type="submission" date="2023-07" db="EMBL/GenBank/DDBJ databases">
        <authorList>
            <person name="Girao M."/>
            <person name="Carvalho M.F."/>
        </authorList>
    </citation>
    <scope>NUCLEOTIDE SEQUENCE [LARGE SCALE GENOMIC DNA]</scope>
    <source>
        <strain evidence="2 3">YIM65754</strain>
    </source>
</reference>
<gene>
    <name evidence="2" type="ORF">Q7514_03560</name>
</gene>
<keyword evidence="3" id="KW-1185">Reference proteome</keyword>